<feature type="compositionally biased region" description="Low complexity" evidence="1">
    <location>
        <begin position="94"/>
        <end position="106"/>
    </location>
</feature>
<evidence type="ECO:0000256" key="1">
    <source>
        <dbReference type="SAM" id="MobiDB-lite"/>
    </source>
</evidence>
<evidence type="ECO:0000313" key="2">
    <source>
        <dbReference type="RefSeq" id="XP_020030258.1"/>
    </source>
</evidence>
<feature type="compositionally biased region" description="Polar residues" evidence="1">
    <location>
        <begin position="36"/>
        <end position="53"/>
    </location>
</feature>
<accession>A0A8B7VF23</accession>
<dbReference type="AlphaFoldDB" id="A0A8B7VF23"/>
<sequence>MRVCRLGPRPPNSPRRQVGPLRPPGLPAGLRPRFPQGSTSQPSTTAACQSPRTVRTRGRGAPSGRKHPTGWTGRGSGLPGAVGHLPTGWRLGVGAAPGSRPAGPGAQRWMGAWCRSPGAGPRSARAPGLARGRGLAGRGRGLEGRFRDSSPLRRDSRPSARRTSHLGPMTKGPDPSRPGSRHTTIEEPEAALLLSPPPLQQELPGCTETPAHLSFPQHRARRDGT</sequence>
<gene>
    <name evidence="2" type="primary">LOC109693382</name>
</gene>
<name>A0A8B7VF23_CASCN</name>
<feature type="compositionally biased region" description="Low complexity" evidence="1">
    <location>
        <begin position="115"/>
        <end position="133"/>
    </location>
</feature>
<dbReference type="RefSeq" id="XP_020030258.1">
    <property type="nucleotide sequence ID" value="XM_020174669.1"/>
</dbReference>
<feature type="compositionally biased region" description="Basic residues" evidence="1">
    <location>
        <begin position="54"/>
        <end position="68"/>
    </location>
</feature>
<feature type="compositionally biased region" description="Basic and acidic residues" evidence="1">
    <location>
        <begin position="140"/>
        <end position="158"/>
    </location>
</feature>
<protein>
    <submittedName>
        <fullName evidence="2">Bcl-2-binding component 3-like</fullName>
    </submittedName>
</protein>
<feature type="compositionally biased region" description="Low complexity" evidence="1">
    <location>
        <begin position="190"/>
        <end position="204"/>
    </location>
</feature>
<proteinExistence type="predicted"/>
<dbReference type="KEGG" id="ccan:109693382"/>
<organism evidence="2">
    <name type="scientific">Castor canadensis</name>
    <name type="common">American beaver</name>
    <dbReference type="NCBI Taxonomy" id="51338"/>
    <lineage>
        <taxon>Eukaryota</taxon>
        <taxon>Metazoa</taxon>
        <taxon>Chordata</taxon>
        <taxon>Craniata</taxon>
        <taxon>Vertebrata</taxon>
        <taxon>Euteleostomi</taxon>
        <taxon>Mammalia</taxon>
        <taxon>Eutheria</taxon>
        <taxon>Euarchontoglires</taxon>
        <taxon>Glires</taxon>
        <taxon>Rodentia</taxon>
        <taxon>Castorimorpha</taxon>
        <taxon>Castoridae</taxon>
        <taxon>Castor</taxon>
    </lineage>
</organism>
<feature type="region of interest" description="Disordered" evidence="1">
    <location>
        <begin position="1"/>
        <end position="225"/>
    </location>
</feature>
<reference evidence="2" key="1">
    <citation type="submission" date="2025-08" db="UniProtKB">
        <authorList>
            <consortium name="RefSeq"/>
        </authorList>
    </citation>
    <scope>IDENTIFICATION</scope>
    <source>
        <tissue evidence="2">Leukocyte</tissue>
    </source>
</reference>